<feature type="region of interest" description="Disordered" evidence="5">
    <location>
        <begin position="343"/>
        <end position="369"/>
    </location>
</feature>
<sequence length="622" mass="67804">MPRIYLLSEHTACRIAAGEVIERPVSIVKELVENSLDAGANIINIAITGGGIEAIEVVDNGCGISQEDTPLAFQRHATSKIKSIADLNCINTLGFRGEALPSIAAVARLSIKTRVPENNMGYHMVIKGGQVLRKEPVGCPVGTLINVQDIFYNTPARRKHLKSKSTEGGLIADMVYKMALIRPQTRFIFSHNGREIFRSPGSGNTLDVLASVYDVRTANMMLAINNQEQDIKVEGYISKPELSRSTRQQITVAVNGRVVRSRSINNALIEAYRGKLTAARYPVAVLLIWLPPDKIDVNVHPAKMEVKLSNEEHLQLLITDAVRRALRETGLIPHPVKMPATSEPFVLNLPSPANQHKVSNKGQAGAGNGNSLKERVAASYVPACDQQAPAGSSSSGNKDELGATVTLPSKADDHHSDQLAEVAESYKENPAFPDLRIVGQLLNAYILAQAADGLFIIDQHAAHERVLFEKFFKQLSVPNPQVQYLLKPVNINLRLHEQELLKEYAVELRAVGFVFEDFGQGSLLLRGIPAEFPPGQSEQLLADVAESIMEQGKISSAKTKHALASLLACKAAIKAGERLSTEAMEALVARLAGAGEPYTCPHGRPTVVSFTRRELDVMFKRT</sequence>
<dbReference type="InterPro" id="IPR020568">
    <property type="entry name" value="Ribosomal_Su5_D2-typ_SF"/>
</dbReference>
<organism evidence="8 9">
    <name type="scientific">Desulfallas thermosapovorans DSM 6562</name>
    <dbReference type="NCBI Taxonomy" id="1121431"/>
    <lineage>
        <taxon>Bacteria</taxon>
        <taxon>Bacillati</taxon>
        <taxon>Bacillota</taxon>
        <taxon>Clostridia</taxon>
        <taxon>Eubacteriales</taxon>
        <taxon>Desulfallaceae</taxon>
        <taxon>Desulfallas</taxon>
    </lineage>
</organism>
<dbReference type="InterPro" id="IPR036890">
    <property type="entry name" value="HATPase_C_sf"/>
</dbReference>
<dbReference type="Proteomes" id="UP000323166">
    <property type="component" value="Unassembled WGS sequence"/>
</dbReference>
<keyword evidence="9" id="KW-1185">Reference proteome</keyword>
<dbReference type="Gene3D" id="3.30.230.10">
    <property type="match status" value="1"/>
</dbReference>
<proteinExistence type="inferred from homology"/>
<dbReference type="InterPro" id="IPR014721">
    <property type="entry name" value="Ribsml_uS5_D2-typ_fold_subgr"/>
</dbReference>
<dbReference type="SUPFAM" id="SSF55874">
    <property type="entry name" value="ATPase domain of HSP90 chaperone/DNA topoisomerase II/histidine kinase"/>
    <property type="match status" value="1"/>
</dbReference>
<feature type="domain" description="MutL C-terminal dimerisation" evidence="6">
    <location>
        <begin position="437"/>
        <end position="579"/>
    </location>
</feature>
<evidence type="ECO:0000256" key="2">
    <source>
        <dbReference type="ARBA" id="ARBA00022763"/>
    </source>
</evidence>
<dbReference type="SUPFAM" id="SSF54211">
    <property type="entry name" value="Ribosomal protein S5 domain 2-like"/>
    <property type="match status" value="1"/>
</dbReference>
<comment type="similarity">
    <text evidence="1 4">Belongs to the DNA mismatch repair MutL/HexB family.</text>
</comment>
<dbReference type="Gene3D" id="3.30.1540.20">
    <property type="entry name" value="MutL, C-terminal domain, dimerisation subdomain"/>
    <property type="match status" value="1"/>
</dbReference>
<keyword evidence="2 4" id="KW-0227">DNA damage</keyword>
<dbReference type="GO" id="GO:0140664">
    <property type="term" value="F:ATP-dependent DNA damage sensor activity"/>
    <property type="evidence" value="ECO:0007669"/>
    <property type="project" value="InterPro"/>
</dbReference>
<keyword evidence="3 4" id="KW-0234">DNA repair</keyword>
<dbReference type="InterPro" id="IPR020667">
    <property type="entry name" value="DNA_mismatch_repair_MutL"/>
</dbReference>
<dbReference type="InterPro" id="IPR037198">
    <property type="entry name" value="MutL_C_sf"/>
</dbReference>
<name>A0A5S4ZXJ8_9FIRM</name>
<evidence type="ECO:0000256" key="3">
    <source>
        <dbReference type="ARBA" id="ARBA00023204"/>
    </source>
</evidence>
<dbReference type="Gene3D" id="3.30.1370.100">
    <property type="entry name" value="MutL, C-terminal domain, regulatory subdomain"/>
    <property type="match status" value="1"/>
</dbReference>
<accession>A0A5S4ZXJ8</accession>
<evidence type="ECO:0000313" key="8">
    <source>
        <dbReference type="EMBL" id="TYO97804.1"/>
    </source>
</evidence>
<evidence type="ECO:0000256" key="5">
    <source>
        <dbReference type="SAM" id="MobiDB-lite"/>
    </source>
</evidence>
<dbReference type="CDD" id="cd00782">
    <property type="entry name" value="MutL_Trans"/>
    <property type="match status" value="1"/>
</dbReference>
<dbReference type="EMBL" id="VNHM01000001">
    <property type="protein sequence ID" value="TYO97804.1"/>
    <property type="molecule type" value="Genomic_DNA"/>
</dbReference>
<dbReference type="InterPro" id="IPR014762">
    <property type="entry name" value="DNA_mismatch_repair_CS"/>
</dbReference>
<dbReference type="InterPro" id="IPR042121">
    <property type="entry name" value="MutL_C_regsub"/>
</dbReference>
<dbReference type="GO" id="GO:0006298">
    <property type="term" value="P:mismatch repair"/>
    <property type="evidence" value="ECO:0007669"/>
    <property type="project" value="UniProtKB-UniRule"/>
</dbReference>
<dbReference type="GO" id="GO:0030983">
    <property type="term" value="F:mismatched DNA binding"/>
    <property type="evidence" value="ECO:0007669"/>
    <property type="project" value="InterPro"/>
</dbReference>
<comment type="caution">
    <text evidence="8">The sequence shown here is derived from an EMBL/GenBank/DDBJ whole genome shotgun (WGS) entry which is preliminary data.</text>
</comment>
<reference evidence="8 9" key="1">
    <citation type="submission" date="2019-07" db="EMBL/GenBank/DDBJ databases">
        <title>Genomic Encyclopedia of Type Strains, Phase I: the one thousand microbial genomes (KMG-I) project.</title>
        <authorList>
            <person name="Kyrpides N."/>
        </authorList>
    </citation>
    <scope>NUCLEOTIDE SEQUENCE [LARGE SCALE GENOMIC DNA]</scope>
    <source>
        <strain evidence="8 9">DSM 6562</strain>
    </source>
</reference>
<dbReference type="PANTHER" id="PTHR10073">
    <property type="entry name" value="DNA MISMATCH REPAIR PROTEIN MLH, PMS, MUTL"/>
    <property type="match status" value="1"/>
</dbReference>
<dbReference type="Pfam" id="PF01119">
    <property type="entry name" value="DNA_mis_repair"/>
    <property type="match status" value="1"/>
</dbReference>
<dbReference type="InterPro" id="IPR038973">
    <property type="entry name" value="MutL/Mlh/Pms-like"/>
</dbReference>
<dbReference type="InterPro" id="IPR014790">
    <property type="entry name" value="MutL_C"/>
</dbReference>
<feature type="domain" description="DNA mismatch repair protein S5" evidence="7">
    <location>
        <begin position="209"/>
        <end position="327"/>
    </location>
</feature>
<comment type="function">
    <text evidence="4">This protein is involved in the repair of mismatches in DNA. It is required for dam-dependent methyl-directed DNA mismatch repair. May act as a 'molecular matchmaker', a protein that promotes the formation of a stable complex between two or more DNA-binding proteins in an ATP-dependent manner without itself being part of a final effector complex.</text>
</comment>
<dbReference type="SUPFAM" id="SSF118116">
    <property type="entry name" value="DNA mismatch repair protein MutL"/>
    <property type="match status" value="1"/>
</dbReference>
<dbReference type="SMART" id="SM01340">
    <property type="entry name" value="DNA_mis_repair"/>
    <property type="match status" value="1"/>
</dbReference>
<evidence type="ECO:0000259" key="7">
    <source>
        <dbReference type="SMART" id="SM01340"/>
    </source>
</evidence>
<dbReference type="Gene3D" id="3.30.565.10">
    <property type="entry name" value="Histidine kinase-like ATPase, C-terminal domain"/>
    <property type="match status" value="1"/>
</dbReference>
<protein>
    <recommendedName>
        <fullName evidence="4">DNA mismatch repair protein MutL</fullName>
    </recommendedName>
</protein>
<dbReference type="InterPro" id="IPR002099">
    <property type="entry name" value="MutL/Mlh/PMS"/>
</dbReference>
<evidence type="ECO:0000313" key="9">
    <source>
        <dbReference type="Proteomes" id="UP000323166"/>
    </source>
</evidence>
<evidence type="ECO:0000256" key="1">
    <source>
        <dbReference type="ARBA" id="ARBA00006082"/>
    </source>
</evidence>
<dbReference type="GO" id="GO:0005524">
    <property type="term" value="F:ATP binding"/>
    <property type="evidence" value="ECO:0007669"/>
    <property type="project" value="InterPro"/>
</dbReference>
<dbReference type="PANTHER" id="PTHR10073:SF12">
    <property type="entry name" value="DNA MISMATCH REPAIR PROTEIN MLH1"/>
    <property type="match status" value="1"/>
</dbReference>
<feature type="compositionally biased region" description="Polar residues" evidence="5">
    <location>
        <begin position="351"/>
        <end position="362"/>
    </location>
</feature>
<dbReference type="Pfam" id="PF08676">
    <property type="entry name" value="MutL_C"/>
    <property type="match status" value="1"/>
</dbReference>
<dbReference type="InterPro" id="IPR042120">
    <property type="entry name" value="MutL_C_dimsub"/>
</dbReference>
<gene>
    <name evidence="4" type="primary">mutL</name>
    <name evidence="8" type="ORF">LX24_00087</name>
</gene>
<dbReference type="HAMAP" id="MF_00149">
    <property type="entry name" value="DNA_mis_repair"/>
    <property type="match status" value="1"/>
</dbReference>
<dbReference type="InterPro" id="IPR013507">
    <property type="entry name" value="DNA_mismatch_S5_2-like"/>
</dbReference>
<dbReference type="SMART" id="SM00853">
    <property type="entry name" value="MutL_C"/>
    <property type="match status" value="1"/>
</dbReference>
<evidence type="ECO:0000259" key="6">
    <source>
        <dbReference type="SMART" id="SM00853"/>
    </source>
</evidence>
<evidence type="ECO:0000256" key="4">
    <source>
        <dbReference type="HAMAP-Rule" id="MF_00149"/>
    </source>
</evidence>
<dbReference type="AlphaFoldDB" id="A0A5S4ZXJ8"/>
<dbReference type="GO" id="GO:0016887">
    <property type="term" value="F:ATP hydrolysis activity"/>
    <property type="evidence" value="ECO:0007669"/>
    <property type="project" value="InterPro"/>
</dbReference>
<dbReference type="NCBIfam" id="TIGR00585">
    <property type="entry name" value="mutl"/>
    <property type="match status" value="1"/>
</dbReference>
<dbReference type="GO" id="GO:0032300">
    <property type="term" value="C:mismatch repair complex"/>
    <property type="evidence" value="ECO:0007669"/>
    <property type="project" value="InterPro"/>
</dbReference>
<dbReference type="PROSITE" id="PS00058">
    <property type="entry name" value="DNA_MISMATCH_REPAIR_1"/>
    <property type="match status" value="1"/>
</dbReference>
<dbReference type="RefSeq" id="WP_166510169.1">
    <property type="nucleotide sequence ID" value="NZ_VNHM01000001.1"/>
</dbReference>
<dbReference type="Pfam" id="PF13589">
    <property type="entry name" value="HATPase_c_3"/>
    <property type="match status" value="1"/>
</dbReference>
<dbReference type="CDD" id="cd16926">
    <property type="entry name" value="HATPase_MutL-MLH-PMS-like"/>
    <property type="match status" value="1"/>
</dbReference>
<dbReference type="FunFam" id="3.30.565.10:FF:000003">
    <property type="entry name" value="DNA mismatch repair endonuclease MutL"/>
    <property type="match status" value="1"/>
</dbReference>